<name>A0A163MBD2_9BACL</name>
<dbReference type="InterPro" id="IPR052955">
    <property type="entry name" value="UPF0703_membrane_permease"/>
</dbReference>
<evidence type="ECO:0000313" key="4">
    <source>
        <dbReference type="EMBL" id="KZS48906.1"/>
    </source>
</evidence>
<dbReference type="EMBL" id="LWMH01000001">
    <property type="protein sequence ID" value="KZS48906.1"/>
    <property type="molecule type" value="Genomic_DNA"/>
</dbReference>
<feature type="transmembrane region" description="Helical" evidence="1">
    <location>
        <begin position="44"/>
        <end position="64"/>
    </location>
</feature>
<evidence type="ECO:0000313" key="5">
    <source>
        <dbReference type="Proteomes" id="UP000076796"/>
    </source>
</evidence>
<dbReference type="PANTHER" id="PTHR40047">
    <property type="entry name" value="UPF0703 PROTEIN YCGQ"/>
    <property type="match status" value="1"/>
</dbReference>
<evidence type="ECO:0000259" key="3">
    <source>
        <dbReference type="Pfam" id="PF21537"/>
    </source>
</evidence>
<dbReference type="InterPro" id="IPR048447">
    <property type="entry name" value="DUF1980_C"/>
</dbReference>
<organism evidence="4 5">
    <name type="scientific">Paenibacillus glucanolyticus</name>
    <dbReference type="NCBI Taxonomy" id="59843"/>
    <lineage>
        <taxon>Bacteria</taxon>
        <taxon>Bacillati</taxon>
        <taxon>Bacillota</taxon>
        <taxon>Bacilli</taxon>
        <taxon>Bacillales</taxon>
        <taxon>Paenibacillaceae</taxon>
        <taxon>Paenibacillus</taxon>
    </lineage>
</organism>
<dbReference type="Pfam" id="PF21537">
    <property type="entry name" value="DUF1980_C"/>
    <property type="match status" value="1"/>
</dbReference>
<dbReference type="InterPro" id="IPR048493">
    <property type="entry name" value="DUF1980_N"/>
</dbReference>
<evidence type="ECO:0000256" key="1">
    <source>
        <dbReference type="SAM" id="Phobius"/>
    </source>
</evidence>
<feature type="domain" description="DUF1980" evidence="3">
    <location>
        <begin position="163"/>
        <end position="296"/>
    </location>
</feature>
<dbReference type="NCBIfam" id="TIGR03943">
    <property type="entry name" value="TIGR03943 family putative permease subunit"/>
    <property type="match status" value="1"/>
</dbReference>
<feature type="transmembrane region" description="Helical" evidence="1">
    <location>
        <begin position="12"/>
        <end position="38"/>
    </location>
</feature>
<keyword evidence="1" id="KW-1133">Transmembrane helix</keyword>
<evidence type="ECO:0000259" key="2">
    <source>
        <dbReference type="Pfam" id="PF09323"/>
    </source>
</evidence>
<keyword evidence="1" id="KW-0812">Transmembrane</keyword>
<proteinExistence type="predicted"/>
<gene>
    <name evidence="4" type="ORF">AWU65_24720</name>
</gene>
<keyword evidence="1" id="KW-0472">Membrane</keyword>
<dbReference type="PANTHER" id="PTHR40047:SF1">
    <property type="entry name" value="UPF0703 PROTEIN YCGQ"/>
    <property type="match status" value="1"/>
</dbReference>
<comment type="caution">
    <text evidence="4">The sequence shown here is derived from an EMBL/GenBank/DDBJ whole genome shotgun (WGS) entry which is preliminary data.</text>
</comment>
<dbReference type="Proteomes" id="UP000076796">
    <property type="component" value="Unassembled WGS sequence"/>
</dbReference>
<dbReference type="Pfam" id="PF09323">
    <property type="entry name" value="DUF1980"/>
    <property type="match status" value="1"/>
</dbReference>
<dbReference type="RefSeq" id="WP_006210226.1">
    <property type="nucleotide sequence ID" value="NZ_CP147845.1"/>
</dbReference>
<feature type="transmembrane region" description="Helical" evidence="1">
    <location>
        <begin position="91"/>
        <end position="110"/>
    </location>
</feature>
<reference evidence="4" key="1">
    <citation type="journal article" date="2016" name="Genome Announc.">
        <title>Draft genomes of two strains of Paenibacillus glucanolyticus with capability to degrade lignocellulose.</title>
        <authorList>
            <person name="Mathews S.L."/>
            <person name="Pawlak J."/>
            <person name="Grunden A.M."/>
        </authorList>
    </citation>
    <scope>NUCLEOTIDE SEQUENCE [LARGE SCALE GENOMIC DNA]</scope>
    <source>
        <strain evidence="4">SLM1</strain>
    </source>
</reference>
<accession>A0A163MBD2</accession>
<dbReference type="AlphaFoldDB" id="A0A163MBD2"/>
<dbReference type="GeneID" id="97555497"/>
<keyword evidence="5" id="KW-1185">Reference proteome</keyword>
<evidence type="ECO:0008006" key="6">
    <source>
        <dbReference type="Google" id="ProtNLM"/>
    </source>
</evidence>
<sequence length="306" mass="34154">MEHQRNEAVHYWIRAIILLCFLCFIVYLVKTGTLMYYIAPRMKIFIQLAAVGLFLLSGTQAYLAMQTARKRSAMCDCQCGPPKSIKSNVGIYSLFIFPLLLGFLLPNTIMASNVASIKGMNLTPVRLDAELPKDVPSVAPEEMDSSDSEQDIPMEREAFPEHEHLEEFAEFGKKINELSSVTVSDTGFMEYLTTFSLYADVLTGKKVELTGFVYREPDMAANQFILSRLAVQCCSADATPYGIIVEDAAAATLQKDTWVRVTGTIGKTSYNDLDVVKVDGELIQTVDAPETPYVYPYVDNFNNLLE</sequence>
<feature type="domain" description="DUF1980" evidence="2">
    <location>
        <begin position="13"/>
        <end position="121"/>
    </location>
</feature>
<protein>
    <recommendedName>
        <fullName evidence="6">TIGR03943 family protein</fullName>
    </recommendedName>
</protein>
<dbReference type="InterPro" id="IPR015402">
    <property type="entry name" value="DUF1980"/>
</dbReference>